<keyword evidence="4 7" id="KW-0808">Transferase</keyword>
<accession>A0A7V9ABP0</accession>
<dbReference type="GO" id="GO:0003676">
    <property type="term" value="F:nucleic acid binding"/>
    <property type="evidence" value="ECO:0007669"/>
    <property type="project" value="InterPro"/>
</dbReference>
<dbReference type="PANTHER" id="PTHR47816:SF4">
    <property type="entry name" value="RIBOSOMAL RNA SMALL SUBUNIT METHYLTRANSFERASE C"/>
    <property type="match status" value="1"/>
</dbReference>
<evidence type="ECO:0000256" key="4">
    <source>
        <dbReference type="ARBA" id="ARBA00022679"/>
    </source>
</evidence>
<evidence type="ECO:0000256" key="1">
    <source>
        <dbReference type="ARBA" id="ARBA00022490"/>
    </source>
</evidence>
<dbReference type="CDD" id="cd02440">
    <property type="entry name" value="AdoMet_MTases"/>
    <property type="match status" value="1"/>
</dbReference>
<dbReference type="GO" id="GO:0008757">
    <property type="term" value="F:S-adenosylmethionine-dependent methyltransferase activity"/>
    <property type="evidence" value="ECO:0007669"/>
    <property type="project" value="InterPro"/>
</dbReference>
<keyword evidence="1" id="KW-0963">Cytoplasm</keyword>
<keyword evidence="2" id="KW-0698">rRNA processing</keyword>
<protein>
    <submittedName>
        <fullName evidence="7">Methyltransferase</fullName>
    </submittedName>
</protein>
<dbReference type="Gene3D" id="3.40.50.150">
    <property type="entry name" value="Vaccinia Virus protein VP39"/>
    <property type="match status" value="2"/>
</dbReference>
<reference evidence="7 8" key="1">
    <citation type="submission" date="2020-07" db="EMBL/GenBank/DDBJ databases">
        <title>Thermogemmata thermophila gen. nov., sp. nov., a novel moderate thermophilic planctomycete from a Kamchatka hot spring.</title>
        <authorList>
            <person name="Elcheninov A.G."/>
            <person name="Podosokorskaya O.A."/>
            <person name="Kovaleva O.L."/>
            <person name="Novikov A."/>
            <person name="Bonch-Osmolovskaya E.A."/>
            <person name="Toshchakov S.V."/>
            <person name="Kublanov I.V."/>
        </authorList>
    </citation>
    <scope>NUCLEOTIDE SEQUENCE [LARGE SCALE GENOMIC DNA]</scope>
    <source>
        <strain evidence="7 8">2918</strain>
    </source>
</reference>
<dbReference type="InterPro" id="IPR046977">
    <property type="entry name" value="RsmC/RlmG"/>
</dbReference>
<dbReference type="InterPro" id="IPR029063">
    <property type="entry name" value="SAM-dependent_MTases_sf"/>
</dbReference>
<dbReference type="GO" id="GO:0032259">
    <property type="term" value="P:methylation"/>
    <property type="evidence" value="ECO:0007669"/>
    <property type="project" value="UniProtKB-KW"/>
</dbReference>
<dbReference type="PROSITE" id="PS00092">
    <property type="entry name" value="N6_MTASE"/>
    <property type="match status" value="1"/>
</dbReference>
<evidence type="ECO:0000256" key="2">
    <source>
        <dbReference type="ARBA" id="ARBA00022552"/>
    </source>
</evidence>
<proteinExistence type="predicted"/>
<evidence type="ECO:0000313" key="7">
    <source>
        <dbReference type="EMBL" id="MBA2226278.1"/>
    </source>
</evidence>
<comment type="caution">
    <text evidence="7">The sequence shown here is derived from an EMBL/GenBank/DDBJ whole genome shotgun (WGS) entry which is preliminary data.</text>
</comment>
<dbReference type="GO" id="GO:0008170">
    <property type="term" value="F:N-methyltransferase activity"/>
    <property type="evidence" value="ECO:0007669"/>
    <property type="project" value="UniProtKB-ARBA"/>
</dbReference>
<keyword evidence="3 7" id="KW-0489">Methyltransferase</keyword>
<gene>
    <name evidence="7" type="ORF">H0921_08920</name>
</gene>
<sequence length="350" mass="38032">MKHLAPLYAKVAARVQPPVCIALGPPWPVAQLVQTIALPDTVCVQMDLHQAERLRDCLKELQVRAQVETVADLWDLPARFATVIFPAAAHSDRALKQDVVEQAYHILQPGGTFIALSEYERDHLFAPWLKKLYGRCGATPASPEGTAIFATKTADNRPRRRHEITFHARIGNGPSVHIVSQPGTFSYGRFDEGSRAMLEIAEIRPGDRVLDLGCGNGAVGCLAGLRVGAAGSVTFVDSNLRAIALAQRNATANQTPQPRFLAAARLEGLEPASFDVILANPPYYALTEITRLFIAGARPLLAPGGRYYLVTKMPTAVVPMIFQTFGDCSVHENRGYSVISATRGPSSFPR</sequence>
<dbReference type="Proteomes" id="UP000542342">
    <property type="component" value="Unassembled WGS sequence"/>
</dbReference>
<evidence type="ECO:0000259" key="6">
    <source>
        <dbReference type="Pfam" id="PF05175"/>
    </source>
</evidence>
<dbReference type="InterPro" id="IPR007848">
    <property type="entry name" value="Small_mtfrase_dom"/>
</dbReference>
<keyword evidence="5" id="KW-0949">S-adenosyl-L-methionine</keyword>
<organism evidence="7 8">
    <name type="scientific">Thermogemmata fonticola</name>
    <dbReference type="NCBI Taxonomy" id="2755323"/>
    <lineage>
        <taxon>Bacteria</taxon>
        <taxon>Pseudomonadati</taxon>
        <taxon>Planctomycetota</taxon>
        <taxon>Planctomycetia</taxon>
        <taxon>Gemmatales</taxon>
        <taxon>Gemmataceae</taxon>
        <taxon>Thermogemmata</taxon>
    </lineage>
</organism>
<dbReference type="EMBL" id="JACEFB010000005">
    <property type="protein sequence ID" value="MBA2226278.1"/>
    <property type="molecule type" value="Genomic_DNA"/>
</dbReference>
<dbReference type="RefSeq" id="WP_194537718.1">
    <property type="nucleotide sequence ID" value="NZ_JACEFB010000005.1"/>
</dbReference>
<name>A0A7V9ABP0_9BACT</name>
<evidence type="ECO:0000256" key="5">
    <source>
        <dbReference type="ARBA" id="ARBA00022691"/>
    </source>
</evidence>
<dbReference type="InterPro" id="IPR002052">
    <property type="entry name" value="DNA_methylase_N6_adenine_CS"/>
</dbReference>
<dbReference type="GO" id="GO:0006364">
    <property type="term" value="P:rRNA processing"/>
    <property type="evidence" value="ECO:0007669"/>
    <property type="project" value="UniProtKB-KW"/>
</dbReference>
<dbReference type="AlphaFoldDB" id="A0A7V9ABP0"/>
<evidence type="ECO:0000256" key="3">
    <source>
        <dbReference type="ARBA" id="ARBA00022603"/>
    </source>
</evidence>
<dbReference type="Pfam" id="PF05175">
    <property type="entry name" value="MTS"/>
    <property type="match status" value="1"/>
</dbReference>
<feature type="domain" description="Methyltransferase small" evidence="6">
    <location>
        <begin position="176"/>
        <end position="339"/>
    </location>
</feature>
<evidence type="ECO:0000313" key="8">
    <source>
        <dbReference type="Proteomes" id="UP000542342"/>
    </source>
</evidence>
<dbReference type="PANTHER" id="PTHR47816">
    <property type="entry name" value="RIBOSOMAL RNA SMALL SUBUNIT METHYLTRANSFERASE C"/>
    <property type="match status" value="1"/>
</dbReference>
<dbReference type="SUPFAM" id="SSF53335">
    <property type="entry name" value="S-adenosyl-L-methionine-dependent methyltransferases"/>
    <property type="match status" value="2"/>
</dbReference>
<keyword evidence="8" id="KW-1185">Reference proteome</keyword>